<evidence type="ECO:0000313" key="1">
    <source>
        <dbReference type="EMBL" id="KAI7808811.1"/>
    </source>
</evidence>
<name>A0A9W8C657_TRIRA</name>
<gene>
    <name evidence="1" type="ORF">IRJ41_015378</name>
</gene>
<accession>A0A9W8C657</accession>
<comment type="caution">
    <text evidence="1">The sequence shown here is derived from an EMBL/GenBank/DDBJ whole genome shotgun (WGS) entry which is preliminary data.</text>
</comment>
<proteinExistence type="predicted"/>
<evidence type="ECO:0000313" key="2">
    <source>
        <dbReference type="Proteomes" id="UP001059041"/>
    </source>
</evidence>
<dbReference type="EMBL" id="JAFHDT010000006">
    <property type="protein sequence ID" value="KAI7808811.1"/>
    <property type="molecule type" value="Genomic_DNA"/>
</dbReference>
<dbReference type="Proteomes" id="UP001059041">
    <property type="component" value="Linkage Group LG6"/>
</dbReference>
<feature type="non-terminal residue" evidence="1">
    <location>
        <position position="123"/>
    </location>
</feature>
<keyword evidence="2" id="KW-1185">Reference proteome</keyword>
<dbReference type="AlphaFoldDB" id="A0A9W8C657"/>
<reference evidence="1" key="1">
    <citation type="submission" date="2021-02" db="EMBL/GenBank/DDBJ databases">
        <title>Comparative genomics reveals that relaxation of natural selection precedes convergent phenotypic evolution of cavefish.</title>
        <authorList>
            <person name="Peng Z."/>
        </authorList>
    </citation>
    <scope>NUCLEOTIDE SEQUENCE</scope>
    <source>
        <tissue evidence="1">Muscle</tissue>
    </source>
</reference>
<protein>
    <submittedName>
        <fullName evidence="1">Uncharacterized protein</fullName>
    </submittedName>
</protein>
<organism evidence="1 2">
    <name type="scientific">Triplophysa rosa</name>
    <name type="common">Cave loach</name>
    <dbReference type="NCBI Taxonomy" id="992332"/>
    <lineage>
        <taxon>Eukaryota</taxon>
        <taxon>Metazoa</taxon>
        <taxon>Chordata</taxon>
        <taxon>Craniata</taxon>
        <taxon>Vertebrata</taxon>
        <taxon>Euteleostomi</taxon>
        <taxon>Actinopterygii</taxon>
        <taxon>Neopterygii</taxon>
        <taxon>Teleostei</taxon>
        <taxon>Ostariophysi</taxon>
        <taxon>Cypriniformes</taxon>
        <taxon>Nemacheilidae</taxon>
        <taxon>Triplophysa</taxon>
    </lineage>
</organism>
<sequence length="123" mass="14124">EAEIQTPLDLMECDPARKKFPGIVEHVCILHRRREDDGAFFPFFNGFSHNFSLCCPVSYDPGLDYSRSDGVNRLAGQYRGSSCLGVEKREGTSDLEEMNQLSVLTKTDVETWEKEGKWDWEWA</sequence>